<dbReference type="GO" id="GO:0032259">
    <property type="term" value="P:methylation"/>
    <property type="evidence" value="ECO:0007669"/>
    <property type="project" value="UniProtKB-KW"/>
</dbReference>
<keyword evidence="4 11" id="KW-0489">Methyltransferase</keyword>
<sequence length="607" mass="65279">MSDSYALPKGGASLILSFRVQNKVVLIVGSGILAASRAFAALEADSSVVILAKGGIEAACDEIQWRVRQRQIQFVDWEDLPSSSASNNDADRLEAFLQATPGIALGVITDTLSTSQRRDHASAQEIYRVFHARNIPVNTTDIAEFCDFTFTSSHRFEHHETGEKTPLQIGVTTNGQGCRLAARLRREIVSKLSREVGAAVEKVGQLRGIAKDGSGAEAHVEEDEEICEESAVLTPNRPVPSRSNSESASESRTRRIKWVAQISEYWPISKLASMSETDMQEVFADSNPHHPSAASEAQSPSLHFGTFSKAGRILLVGSGPGHPSLLTIATHTALTQLADLVLSDKLVPAAVLSLIPKHVEVRIARKFPGNAEGAQIEMMEAAITAAKKGLTVVRLKQGDPVVYGRAGEEVLYFRSHGFEPVVIPGVSSALAAPTFAGIPVTQRGVAESLIVCTGVGRKGKEVQLPGYERGRTVVILMGVARIQQVINALVEDSSSEPNGGQGRRDGRGYPLNTPIAIIERASMPDQRVISSTLKDIVRALESSGEQRPPGMMIIGWAVLALHGQGDMGVLDKDGESQDAARVKRWLGGDDACGWKVREGLETGWEDL</sequence>
<dbReference type="InterPro" id="IPR003043">
    <property type="entry name" value="Uropor_MeTrfase_CS"/>
</dbReference>
<dbReference type="GO" id="GO:0019354">
    <property type="term" value="P:siroheme biosynthetic process"/>
    <property type="evidence" value="ECO:0007669"/>
    <property type="project" value="InterPro"/>
</dbReference>
<evidence type="ECO:0000256" key="8">
    <source>
        <dbReference type="ARBA" id="ARBA00023027"/>
    </source>
</evidence>
<dbReference type="PANTHER" id="PTHR45790">
    <property type="entry name" value="SIROHEME SYNTHASE-RELATED"/>
    <property type="match status" value="1"/>
</dbReference>
<dbReference type="PANTHER" id="PTHR45790:SF6">
    <property type="entry name" value="UROPORPHYRINOGEN-III C-METHYLTRANSFERASE"/>
    <property type="match status" value="1"/>
</dbReference>
<comment type="caution">
    <text evidence="15">The sequence shown here is derived from an EMBL/GenBank/DDBJ whole genome shotgun (WGS) entry which is preliminary data.</text>
</comment>
<comment type="similarity">
    <text evidence="10">In the N-terminal section; belongs to the precorrin methyltransferase family.</text>
</comment>
<evidence type="ECO:0000259" key="13">
    <source>
        <dbReference type="Pfam" id="PF00590"/>
    </source>
</evidence>
<dbReference type="GO" id="GO:0000103">
    <property type="term" value="P:sulfate assimilation"/>
    <property type="evidence" value="ECO:0007669"/>
    <property type="project" value="InterPro"/>
</dbReference>
<evidence type="ECO:0000256" key="3">
    <source>
        <dbReference type="ARBA" id="ARBA00022481"/>
    </source>
</evidence>
<feature type="region of interest" description="Disordered" evidence="12">
    <location>
        <begin position="214"/>
        <end position="250"/>
    </location>
</feature>
<dbReference type="InterPro" id="IPR035996">
    <property type="entry name" value="4pyrrol_Methylase_sf"/>
</dbReference>
<reference evidence="15" key="1">
    <citation type="submission" date="2020-11" db="EMBL/GenBank/DDBJ databases">
        <authorList>
            <consortium name="DOE Joint Genome Institute"/>
            <person name="Ahrendt S."/>
            <person name="Riley R."/>
            <person name="Andreopoulos W."/>
            <person name="Labutti K."/>
            <person name="Pangilinan J."/>
            <person name="Ruiz-Duenas F.J."/>
            <person name="Barrasa J.M."/>
            <person name="Sanchez-Garcia M."/>
            <person name="Camarero S."/>
            <person name="Miyauchi S."/>
            <person name="Serrano A."/>
            <person name="Linde D."/>
            <person name="Babiker R."/>
            <person name="Drula E."/>
            <person name="Ayuso-Fernandez I."/>
            <person name="Pacheco R."/>
            <person name="Padilla G."/>
            <person name="Ferreira P."/>
            <person name="Barriuso J."/>
            <person name="Kellner H."/>
            <person name="Castanera R."/>
            <person name="Alfaro M."/>
            <person name="Ramirez L."/>
            <person name="Pisabarro A.G."/>
            <person name="Kuo A."/>
            <person name="Tritt A."/>
            <person name="Lipzen A."/>
            <person name="He G."/>
            <person name="Yan M."/>
            <person name="Ng V."/>
            <person name="Cullen D."/>
            <person name="Martin F."/>
            <person name="Rosso M.-N."/>
            <person name="Henrissat B."/>
            <person name="Hibbett D."/>
            <person name="Martinez A.T."/>
            <person name="Grigoriev I.V."/>
        </authorList>
    </citation>
    <scope>NUCLEOTIDE SEQUENCE</scope>
    <source>
        <strain evidence="15">CIRM-BRFM 674</strain>
    </source>
</reference>
<evidence type="ECO:0000256" key="4">
    <source>
        <dbReference type="ARBA" id="ARBA00022603"/>
    </source>
</evidence>
<evidence type="ECO:0000256" key="2">
    <source>
        <dbReference type="ARBA" id="ARBA00012400"/>
    </source>
</evidence>
<protein>
    <recommendedName>
        <fullName evidence="2">precorrin-2 dehydrogenase</fullName>
        <ecNumber evidence="2">1.3.1.76</ecNumber>
    </recommendedName>
</protein>
<keyword evidence="7" id="KW-0560">Oxidoreductase</keyword>
<evidence type="ECO:0000256" key="7">
    <source>
        <dbReference type="ARBA" id="ARBA00023002"/>
    </source>
</evidence>
<feature type="compositionally biased region" description="Low complexity" evidence="12">
    <location>
        <begin position="241"/>
        <end position="250"/>
    </location>
</feature>
<dbReference type="EMBL" id="MU155310">
    <property type="protein sequence ID" value="KAF9476008.1"/>
    <property type="molecule type" value="Genomic_DNA"/>
</dbReference>
<comment type="similarity">
    <text evidence="11">Belongs to the precorrin methyltransferase family.</text>
</comment>
<dbReference type="InterPro" id="IPR014776">
    <property type="entry name" value="4pyrrole_Mease_sub2"/>
</dbReference>
<dbReference type="FunFam" id="3.40.1010.10:FF:000006">
    <property type="entry name" value="Siroheme synthase, putative"/>
    <property type="match status" value="1"/>
</dbReference>
<dbReference type="EC" id="1.3.1.76" evidence="2"/>
<dbReference type="Gene3D" id="3.30.950.10">
    <property type="entry name" value="Methyltransferase, Cobalt-precorrin-4 Transmethylase, Domain 2"/>
    <property type="match status" value="1"/>
</dbReference>
<evidence type="ECO:0000256" key="12">
    <source>
        <dbReference type="SAM" id="MobiDB-lite"/>
    </source>
</evidence>
<evidence type="ECO:0000256" key="10">
    <source>
        <dbReference type="ARBA" id="ARBA00035662"/>
    </source>
</evidence>
<comment type="subunit">
    <text evidence="1">Homodimer.</text>
</comment>
<proteinExistence type="inferred from homology"/>
<feature type="domain" description="Siroheme synthase central" evidence="14">
    <location>
        <begin position="166"/>
        <end position="190"/>
    </location>
</feature>
<name>A0A9P5YVQ9_9AGAR</name>
<keyword evidence="6" id="KW-0949">S-adenosyl-L-methionine</keyword>
<dbReference type="Gene3D" id="3.40.50.720">
    <property type="entry name" value="NAD(P)-binding Rossmann-like Domain"/>
    <property type="match status" value="1"/>
</dbReference>
<gene>
    <name evidence="15" type="ORF">BDN70DRAFT_813009</name>
</gene>
<dbReference type="Gene3D" id="3.40.1010.10">
    <property type="entry name" value="Cobalt-precorrin-4 Transmethylase, Domain 1"/>
    <property type="match status" value="1"/>
</dbReference>
<dbReference type="GO" id="GO:0004851">
    <property type="term" value="F:uroporphyrin-III C-methyltransferase activity"/>
    <property type="evidence" value="ECO:0007669"/>
    <property type="project" value="InterPro"/>
</dbReference>
<dbReference type="InterPro" id="IPR006366">
    <property type="entry name" value="CobA/CysG_C"/>
</dbReference>
<dbReference type="PROSITE" id="PS00840">
    <property type="entry name" value="SUMT_2"/>
    <property type="match status" value="1"/>
</dbReference>
<keyword evidence="9" id="KW-0627">Porphyrin biosynthesis</keyword>
<dbReference type="Pfam" id="PF13241">
    <property type="entry name" value="NAD_binding_7"/>
    <property type="match status" value="1"/>
</dbReference>
<dbReference type="SUPFAM" id="SSF53790">
    <property type="entry name" value="Tetrapyrrole methylase"/>
    <property type="match status" value="1"/>
</dbReference>
<dbReference type="SUPFAM" id="SSF75615">
    <property type="entry name" value="Siroheme synthase middle domains-like"/>
    <property type="match status" value="1"/>
</dbReference>
<keyword evidence="3" id="KW-0488">Methylation</keyword>
<keyword evidence="16" id="KW-1185">Reference proteome</keyword>
<dbReference type="AlphaFoldDB" id="A0A9P5YVQ9"/>
<accession>A0A9P5YVQ9</accession>
<evidence type="ECO:0000313" key="16">
    <source>
        <dbReference type="Proteomes" id="UP000807469"/>
    </source>
</evidence>
<evidence type="ECO:0000256" key="11">
    <source>
        <dbReference type="RuleBase" id="RU003960"/>
    </source>
</evidence>
<feature type="domain" description="Tetrapyrrole methylase" evidence="13">
    <location>
        <begin position="313"/>
        <end position="536"/>
    </location>
</feature>
<dbReference type="InterPro" id="IPR000878">
    <property type="entry name" value="4pyrrol_Mease"/>
</dbReference>
<keyword evidence="8" id="KW-0520">NAD</keyword>
<evidence type="ECO:0000256" key="6">
    <source>
        <dbReference type="ARBA" id="ARBA00022691"/>
    </source>
</evidence>
<evidence type="ECO:0000313" key="15">
    <source>
        <dbReference type="EMBL" id="KAF9476008.1"/>
    </source>
</evidence>
<evidence type="ECO:0000256" key="5">
    <source>
        <dbReference type="ARBA" id="ARBA00022679"/>
    </source>
</evidence>
<evidence type="ECO:0000256" key="1">
    <source>
        <dbReference type="ARBA" id="ARBA00011738"/>
    </source>
</evidence>
<dbReference type="GO" id="GO:0043115">
    <property type="term" value="F:precorrin-2 dehydrogenase activity"/>
    <property type="evidence" value="ECO:0007669"/>
    <property type="project" value="UniProtKB-EC"/>
</dbReference>
<dbReference type="InterPro" id="IPR014777">
    <property type="entry name" value="4pyrrole_Mease_sub1"/>
</dbReference>
<evidence type="ECO:0000259" key="14">
    <source>
        <dbReference type="Pfam" id="PF14824"/>
    </source>
</evidence>
<evidence type="ECO:0000256" key="9">
    <source>
        <dbReference type="ARBA" id="ARBA00023244"/>
    </source>
</evidence>
<dbReference type="SUPFAM" id="SSF51735">
    <property type="entry name" value="NAD(P)-binding Rossmann-fold domains"/>
    <property type="match status" value="1"/>
</dbReference>
<dbReference type="InterPro" id="IPR028281">
    <property type="entry name" value="Sirohaem_synthase_central"/>
</dbReference>
<keyword evidence="5 11" id="KW-0808">Transferase</keyword>
<dbReference type="InterPro" id="IPR050161">
    <property type="entry name" value="Siro_Cobalamin_biosynth"/>
</dbReference>
<organism evidence="15 16">
    <name type="scientific">Pholiota conissans</name>
    <dbReference type="NCBI Taxonomy" id="109636"/>
    <lineage>
        <taxon>Eukaryota</taxon>
        <taxon>Fungi</taxon>
        <taxon>Dikarya</taxon>
        <taxon>Basidiomycota</taxon>
        <taxon>Agaricomycotina</taxon>
        <taxon>Agaricomycetes</taxon>
        <taxon>Agaricomycetidae</taxon>
        <taxon>Agaricales</taxon>
        <taxon>Agaricineae</taxon>
        <taxon>Strophariaceae</taxon>
        <taxon>Pholiota</taxon>
    </lineage>
</organism>
<dbReference type="Pfam" id="PF14824">
    <property type="entry name" value="Sirohm_synth_M"/>
    <property type="match status" value="1"/>
</dbReference>
<dbReference type="OrthoDB" id="508204at2759"/>
<dbReference type="Proteomes" id="UP000807469">
    <property type="component" value="Unassembled WGS sequence"/>
</dbReference>
<dbReference type="InterPro" id="IPR036291">
    <property type="entry name" value="NAD(P)-bd_dom_sf"/>
</dbReference>
<dbReference type="Pfam" id="PF00590">
    <property type="entry name" value="TP_methylase"/>
    <property type="match status" value="1"/>
</dbReference>
<dbReference type="CDD" id="cd11642">
    <property type="entry name" value="SUMT"/>
    <property type="match status" value="1"/>
</dbReference>